<protein>
    <submittedName>
        <fullName evidence="3">Putative secreted protein</fullName>
    </submittedName>
</protein>
<sequence length="105" mass="11645">MSFLGLIIFWGCTASATSLPTTTITFAHPRASDQATQQQQQQQQQVGTPAPASPILSFSLCNPLFRSSYAKDAIPGKREATNRLKLILWPPSTRHEMGYLFKMAF</sequence>
<accession>A0A2M4DIH2</accession>
<keyword evidence="2" id="KW-0732">Signal</keyword>
<proteinExistence type="predicted"/>
<evidence type="ECO:0000313" key="3">
    <source>
        <dbReference type="EMBL" id="MBW77357.1"/>
    </source>
</evidence>
<reference evidence="3" key="1">
    <citation type="submission" date="2018-01" db="EMBL/GenBank/DDBJ databases">
        <title>An insight into the sialome of Amazonian anophelines.</title>
        <authorList>
            <person name="Ribeiro J.M."/>
            <person name="Scarpassa V."/>
            <person name="Calvo E."/>
        </authorList>
    </citation>
    <scope>NUCLEOTIDE SEQUENCE</scope>
</reference>
<evidence type="ECO:0000256" key="1">
    <source>
        <dbReference type="SAM" id="MobiDB-lite"/>
    </source>
</evidence>
<dbReference type="AlphaFoldDB" id="A0A2M4DIH2"/>
<feature type="signal peptide" evidence="2">
    <location>
        <begin position="1"/>
        <end position="18"/>
    </location>
</feature>
<evidence type="ECO:0000256" key="2">
    <source>
        <dbReference type="SAM" id="SignalP"/>
    </source>
</evidence>
<name>A0A2M4DIH2_ANODA</name>
<feature type="region of interest" description="Disordered" evidence="1">
    <location>
        <begin position="29"/>
        <end position="51"/>
    </location>
</feature>
<dbReference type="EMBL" id="GGFL01013179">
    <property type="protein sequence ID" value="MBW77357.1"/>
    <property type="molecule type" value="Transcribed_RNA"/>
</dbReference>
<organism evidence="3">
    <name type="scientific">Anopheles darlingi</name>
    <name type="common">Mosquito</name>
    <dbReference type="NCBI Taxonomy" id="43151"/>
    <lineage>
        <taxon>Eukaryota</taxon>
        <taxon>Metazoa</taxon>
        <taxon>Ecdysozoa</taxon>
        <taxon>Arthropoda</taxon>
        <taxon>Hexapoda</taxon>
        <taxon>Insecta</taxon>
        <taxon>Pterygota</taxon>
        <taxon>Neoptera</taxon>
        <taxon>Endopterygota</taxon>
        <taxon>Diptera</taxon>
        <taxon>Nematocera</taxon>
        <taxon>Culicoidea</taxon>
        <taxon>Culicidae</taxon>
        <taxon>Anophelinae</taxon>
        <taxon>Anopheles</taxon>
    </lineage>
</organism>
<feature type="chain" id="PRO_5014850428" evidence="2">
    <location>
        <begin position="19"/>
        <end position="105"/>
    </location>
</feature>